<evidence type="ECO:0000313" key="1">
    <source>
        <dbReference type="EMBL" id="QPJ86741.1"/>
    </source>
</evidence>
<proteinExistence type="predicted"/>
<geneLocation type="plasmid" evidence="1 2">
    <name>p6</name>
</geneLocation>
<accession>A0ACD1BGN2</accession>
<dbReference type="EMBL" id="CP051760">
    <property type="protein sequence ID" value="QPJ86741.1"/>
    <property type="molecule type" value="Genomic_DNA"/>
</dbReference>
<organism evidence="1 2">
    <name type="scientific">Candidatus Sarcina troglodytae</name>
    <dbReference type="NCBI Taxonomy" id="2726954"/>
    <lineage>
        <taxon>Bacteria</taxon>
        <taxon>Bacillati</taxon>
        <taxon>Bacillota</taxon>
        <taxon>Clostridia</taxon>
        <taxon>Eubacteriales</taxon>
        <taxon>Clostridiaceae</taxon>
        <taxon>Sarcina</taxon>
    </lineage>
</organism>
<protein>
    <submittedName>
        <fullName evidence="1">Uncharacterized protein</fullName>
    </submittedName>
</protein>
<gene>
    <name evidence="1" type="ORF">HH195_12275</name>
</gene>
<reference evidence="1" key="1">
    <citation type="submission" date="2020-04" db="EMBL/GenBank/DDBJ databases">
        <title>A novel bacterium ('Candidatus Sarcina troglodytae' sp. nov.) linked to a protracted, uniformly lethal epizootic among sanctuary western chimpanzees (Pan troglodytes verus) in Sierra Leone.</title>
        <authorList>
            <person name="Owens L.A."/>
            <person name="Colitti B."/>
            <person name="Hirji I."/>
            <person name="Pizaro A."/>
            <person name="Jaffe J.E."/>
            <person name="Moittie S."/>
            <person name="Bishop-Lilly K.A."/>
            <person name="Estrella L.A."/>
            <person name="Voegtly L.J."/>
            <person name="Kuhn J.H."/>
            <person name="Suen G."/>
            <person name="Deblois C.L."/>
            <person name="Dunn C."/>
            <person name="Juan-Salles C."/>
            <person name="Goldberg T.L."/>
        </authorList>
    </citation>
    <scope>NUCLEOTIDE SEQUENCE</scope>
    <source>
        <strain evidence="1">JB2</strain>
    </source>
</reference>
<evidence type="ECO:0000313" key="2">
    <source>
        <dbReference type="Proteomes" id="UP000594603"/>
    </source>
</evidence>
<sequence>MKKIICSMLLLGTIASTGIVANATNNVDKASGGWSESQGYYTDNIAKGSSPESHTGKRESQVYNSSGDVRARAVGTTVWKNTYHFTRARMEKTNGTVKTDSGRQYGTGGTTATSPWAYPGVLENLEARTYWGRG</sequence>
<dbReference type="Proteomes" id="UP000594603">
    <property type="component" value="Plasmid p6"/>
</dbReference>
<keyword evidence="2" id="KW-1185">Reference proteome</keyword>
<keyword evidence="1" id="KW-0614">Plasmid</keyword>
<name>A0ACD1BGN2_9CLOT</name>